<accession>A0A2N9LV80</accession>
<dbReference type="PANTHER" id="PTHR43489">
    <property type="entry name" value="ISOMERASE"/>
    <property type="match status" value="1"/>
</dbReference>
<dbReference type="GO" id="GO:0008903">
    <property type="term" value="F:hydroxypyruvate isomerase activity"/>
    <property type="evidence" value="ECO:0007669"/>
    <property type="project" value="UniProtKB-EC"/>
</dbReference>
<evidence type="ECO:0000256" key="2">
    <source>
        <dbReference type="PIRNR" id="PIRNR006241"/>
    </source>
</evidence>
<reference evidence="6" key="1">
    <citation type="submission" date="2018-02" db="EMBL/GenBank/DDBJ databases">
        <authorList>
            <person name="Hausmann B."/>
        </authorList>
    </citation>
    <scope>NUCLEOTIDE SEQUENCE [LARGE SCALE GENOMIC DNA]</scope>
    <source>
        <strain evidence="6">Peat soil MAG SbA5</strain>
    </source>
</reference>
<dbReference type="InterPro" id="IPR026040">
    <property type="entry name" value="HyI-like"/>
</dbReference>
<dbReference type="AlphaFoldDB" id="A0A2N9LV80"/>
<dbReference type="Proteomes" id="UP000239735">
    <property type="component" value="Unassembled WGS sequence"/>
</dbReference>
<gene>
    <name evidence="5" type="ORF">SBA5_580015</name>
</gene>
<dbReference type="PANTHER" id="PTHR43489:SF13">
    <property type="entry name" value="HYDROXYPYRUVATE ISOMERASE"/>
    <property type="match status" value="1"/>
</dbReference>
<dbReference type="InterPro" id="IPR036237">
    <property type="entry name" value="Xyl_isomerase-like_sf"/>
</dbReference>
<dbReference type="EC" id="5.3.1.22" evidence="5"/>
<keyword evidence="1 2" id="KW-0413">Isomerase</keyword>
<dbReference type="InterPro" id="IPR053398">
    <property type="entry name" value="HPT_OtnI_isomerases"/>
</dbReference>
<keyword evidence="5" id="KW-0670">Pyruvate</keyword>
<dbReference type="EMBL" id="OKRB01000117">
    <property type="protein sequence ID" value="SPE27136.1"/>
    <property type="molecule type" value="Genomic_DNA"/>
</dbReference>
<name>A0A2N9LV80_9BACT</name>
<dbReference type="FunFam" id="3.20.20.150:FF:000007">
    <property type="entry name" value="Hydroxypyruvate isomerase"/>
    <property type="match status" value="1"/>
</dbReference>
<evidence type="ECO:0000313" key="6">
    <source>
        <dbReference type="Proteomes" id="UP000239735"/>
    </source>
</evidence>
<protein>
    <submittedName>
        <fullName evidence="5">Putative hydroxypyruvate isomerase</fullName>
        <ecNumber evidence="5">5.3.1.22</ecNumber>
    </submittedName>
</protein>
<dbReference type="GO" id="GO:0046487">
    <property type="term" value="P:glyoxylate metabolic process"/>
    <property type="evidence" value="ECO:0007669"/>
    <property type="project" value="TreeGrafter"/>
</dbReference>
<dbReference type="InterPro" id="IPR013022">
    <property type="entry name" value="Xyl_isomerase-like_TIM-brl"/>
</dbReference>
<dbReference type="PIRSF" id="PIRSF006241">
    <property type="entry name" value="HyI"/>
    <property type="match status" value="1"/>
</dbReference>
<comment type="similarity">
    <text evidence="2">Belongs to the hyi family.</text>
</comment>
<proteinExistence type="inferred from homology"/>
<dbReference type="NCBIfam" id="NF043033">
    <property type="entry name" value="OxoTetrIsom"/>
    <property type="match status" value="1"/>
</dbReference>
<evidence type="ECO:0000256" key="3">
    <source>
        <dbReference type="PIRSR" id="PIRSR006241-50"/>
    </source>
</evidence>
<dbReference type="Gene3D" id="3.20.20.150">
    <property type="entry name" value="Divalent-metal-dependent TIM barrel enzymes"/>
    <property type="match status" value="1"/>
</dbReference>
<dbReference type="InterPro" id="IPR050417">
    <property type="entry name" value="Sugar_Epim/Isomerase"/>
</dbReference>
<feature type="active site" description="Proton donor/acceptor" evidence="3">
    <location>
        <position position="143"/>
    </location>
</feature>
<dbReference type="Pfam" id="PF01261">
    <property type="entry name" value="AP_endonuc_2"/>
    <property type="match status" value="1"/>
</dbReference>
<feature type="active site" description="Proton donor/acceptor" evidence="3">
    <location>
        <position position="245"/>
    </location>
</feature>
<dbReference type="OrthoDB" id="9786584at2"/>
<organism evidence="5 6">
    <name type="scientific">Candidatus Sulfuritelmatomonas gaucii</name>
    <dbReference type="NCBI Taxonomy" id="2043161"/>
    <lineage>
        <taxon>Bacteria</taxon>
        <taxon>Pseudomonadati</taxon>
        <taxon>Acidobacteriota</taxon>
        <taxon>Terriglobia</taxon>
        <taxon>Terriglobales</taxon>
        <taxon>Acidobacteriaceae</taxon>
        <taxon>Candidatus Sulfuritelmatomonas</taxon>
    </lineage>
</organism>
<feature type="domain" description="Xylose isomerase-like TIM barrel" evidence="4">
    <location>
        <begin position="21"/>
        <end position="261"/>
    </location>
</feature>
<evidence type="ECO:0000313" key="5">
    <source>
        <dbReference type="EMBL" id="SPE27136.1"/>
    </source>
</evidence>
<evidence type="ECO:0000256" key="1">
    <source>
        <dbReference type="ARBA" id="ARBA00023235"/>
    </source>
</evidence>
<sequence length="266" mass="29256">MPRFAANLTMMYTECTFLDRFAAAALDGFTAVEYLFPYEHPAATLAALLKEHGLRQVLFNAPPSNWKAGERGIAALPGREQEFRDGFVRALEYAHVLECPPIHCMAGLAPGGVDRARLLGVYTANLAWAAEKARGAGVAVLIEPIALRNIPGFFLNRQAEAHAIVAEIGAPNLKILLDLFHCQVEEGDLAIKIRKYLADAKQSRVGHFQVAGVPERHEPDTGEVRYQYLFDLIDELGYDGWIGCEYTPAAATSQGLGWFKKWKAAA</sequence>
<dbReference type="SUPFAM" id="SSF51658">
    <property type="entry name" value="Xylose isomerase-like"/>
    <property type="match status" value="1"/>
</dbReference>
<evidence type="ECO:0000259" key="4">
    <source>
        <dbReference type="Pfam" id="PF01261"/>
    </source>
</evidence>